<dbReference type="Pfam" id="PF00586">
    <property type="entry name" value="AIRS"/>
    <property type="match status" value="1"/>
</dbReference>
<dbReference type="Pfam" id="PF02769">
    <property type="entry name" value="AIRS_C"/>
    <property type="match status" value="1"/>
</dbReference>
<accession>A0ABP7RHJ2</accession>
<comment type="catalytic activity">
    <reaction evidence="2">
        <text>thiamine phosphate + ATP = thiamine diphosphate + ADP</text>
        <dbReference type="Rhea" id="RHEA:15913"/>
        <dbReference type="ChEBI" id="CHEBI:30616"/>
        <dbReference type="ChEBI" id="CHEBI:37575"/>
        <dbReference type="ChEBI" id="CHEBI:58937"/>
        <dbReference type="ChEBI" id="CHEBI:456216"/>
        <dbReference type="EC" id="2.7.4.16"/>
    </reaction>
</comment>
<reference evidence="6" key="1">
    <citation type="journal article" date="2019" name="Int. J. Syst. Evol. Microbiol.">
        <title>The Global Catalogue of Microorganisms (GCM) 10K type strain sequencing project: providing services to taxonomists for standard genome sequencing and annotation.</title>
        <authorList>
            <consortium name="The Broad Institute Genomics Platform"/>
            <consortium name="The Broad Institute Genome Sequencing Center for Infectious Disease"/>
            <person name="Wu L."/>
            <person name="Ma J."/>
        </authorList>
    </citation>
    <scope>NUCLEOTIDE SEQUENCE [LARGE SCALE GENOMIC DNA]</scope>
    <source>
        <strain evidence="6">JCM 16603</strain>
    </source>
</reference>
<comment type="caution">
    <text evidence="5">The sequence shown here is derived from an EMBL/GenBank/DDBJ whole genome shotgun (WGS) entry which is preliminary data.</text>
</comment>
<dbReference type="InterPro" id="IPR006283">
    <property type="entry name" value="ThiL-like"/>
</dbReference>
<keyword evidence="2" id="KW-0547">Nucleotide-binding</keyword>
<evidence type="ECO:0000259" key="3">
    <source>
        <dbReference type="Pfam" id="PF00586"/>
    </source>
</evidence>
<keyword evidence="6" id="KW-1185">Reference proteome</keyword>
<feature type="binding site" evidence="2">
    <location>
        <position position="26"/>
    </location>
    <ligand>
        <name>Mg(2+)</name>
        <dbReference type="ChEBI" id="CHEBI:18420"/>
        <label>4</label>
    </ligand>
</feature>
<dbReference type="SUPFAM" id="SSF55326">
    <property type="entry name" value="PurM N-terminal domain-like"/>
    <property type="match status" value="1"/>
</dbReference>
<dbReference type="RefSeq" id="WP_344708483.1">
    <property type="nucleotide sequence ID" value="NZ_BAAAZD010000001.1"/>
</dbReference>
<organism evidence="5 6">
    <name type="scientific">Sphingomonas humi</name>
    <dbReference type="NCBI Taxonomy" id="335630"/>
    <lineage>
        <taxon>Bacteria</taxon>
        <taxon>Pseudomonadati</taxon>
        <taxon>Pseudomonadota</taxon>
        <taxon>Alphaproteobacteria</taxon>
        <taxon>Sphingomonadales</taxon>
        <taxon>Sphingomonadaceae</taxon>
        <taxon>Sphingomonas</taxon>
    </lineage>
</organism>
<comment type="caution">
    <text evidence="2">Lacks conserved residue(s) required for the propagation of feature annotation.</text>
</comment>
<feature type="binding site" evidence="2">
    <location>
        <position position="38"/>
    </location>
    <ligand>
        <name>Mg(2+)</name>
        <dbReference type="ChEBI" id="CHEBI:18420"/>
        <label>1</label>
    </ligand>
</feature>
<feature type="binding site" evidence="2">
    <location>
        <position position="112"/>
    </location>
    <ligand>
        <name>Mg(2+)</name>
        <dbReference type="ChEBI" id="CHEBI:18420"/>
        <label>1</label>
    </ligand>
</feature>
<keyword evidence="2" id="KW-0808">Transferase</keyword>
<feature type="domain" description="PurM-like C-terminal" evidence="4">
    <location>
        <begin position="143"/>
        <end position="292"/>
    </location>
</feature>
<sequence length="311" mass="31799">MSTEAAVLARLRELATHPAARGLADDVALLGDLVLTHDTIVEGVHYLPTDPPESVGWKLGAVNLSDLAAKGATPAGALLSLTLRGNDDWDECFLAGLAEVCERFGLPLLGGDTVALPAGAPRVLGLTVLGRAGARVPGRSGGQAGDFLWLVGPVGDSAAGLAQLLADSAASGPLVDAYRRPDPLLAAGALLAPHASAMMDVSDGLLLDARRLAAASGCGLRIDLSVLPLSQAYREARGDDRAARLFAATGGDDYALLAALPADLDALTILKGCSAKVVRVGELTEGDAFVLVDNLGLVPLPERLGYEHNAS</sequence>
<dbReference type="HAMAP" id="MF_02128">
    <property type="entry name" value="TMP_kinase"/>
    <property type="match status" value="1"/>
</dbReference>
<proteinExistence type="inferred from homology"/>
<dbReference type="SUPFAM" id="SSF56042">
    <property type="entry name" value="PurM C-terminal domain-like"/>
    <property type="match status" value="1"/>
</dbReference>
<evidence type="ECO:0000313" key="6">
    <source>
        <dbReference type="Proteomes" id="UP001501310"/>
    </source>
</evidence>
<feature type="binding site" evidence="2">
    <location>
        <position position="36"/>
    </location>
    <ligand>
        <name>Mg(2+)</name>
        <dbReference type="ChEBI" id="CHEBI:18420"/>
        <label>4</label>
    </ligand>
</feature>
<dbReference type="Gene3D" id="3.30.1330.10">
    <property type="entry name" value="PurM-like, N-terminal domain"/>
    <property type="match status" value="1"/>
</dbReference>
<evidence type="ECO:0000256" key="2">
    <source>
        <dbReference type="HAMAP-Rule" id="MF_02128"/>
    </source>
</evidence>
<feature type="binding site" evidence="2">
    <location>
        <position position="139"/>
    </location>
    <ligand>
        <name>ATP</name>
        <dbReference type="ChEBI" id="CHEBI:30616"/>
    </ligand>
</feature>
<feature type="binding site" evidence="2">
    <location>
        <position position="202"/>
    </location>
    <ligand>
        <name>ATP</name>
        <dbReference type="ChEBI" id="CHEBI:30616"/>
    </ligand>
</feature>
<dbReference type="EC" id="2.7.4.16" evidence="2"/>
<dbReference type="PIRSF" id="PIRSF005303">
    <property type="entry name" value="Thiam_monoph_kin"/>
    <property type="match status" value="1"/>
</dbReference>
<dbReference type="InterPro" id="IPR036676">
    <property type="entry name" value="PurM-like_C_sf"/>
</dbReference>
<keyword evidence="2" id="KW-0067">ATP-binding</keyword>
<dbReference type="EMBL" id="BAAAZD010000001">
    <property type="protein sequence ID" value="GAA3997665.1"/>
    <property type="molecule type" value="Genomic_DNA"/>
</dbReference>
<dbReference type="PANTHER" id="PTHR30270:SF0">
    <property type="entry name" value="THIAMINE-MONOPHOSPHATE KINASE"/>
    <property type="match status" value="1"/>
</dbReference>
<keyword evidence="2" id="KW-0479">Metal-binding</keyword>
<feature type="binding site" evidence="2">
    <location>
        <position position="38"/>
    </location>
    <ligand>
        <name>Mg(2+)</name>
        <dbReference type="ChEBI" id="CHEBI:18420"/>
        <label>2</label>
    </ligand>
</feature>
<name>A0ABP7RHJ2_9SPHN</name>
<keyword evidence="2" id="KW-0418">Kinase</keyword>
<feature type="binding site" evidence="2">
    <location>
        <begin position="111"/>
        <end position="112"/>
    </location>
    <ligand>
        <name>ATP</name>
        <dbReference type="ChEBI" id="CHEBI:30616"/>
    </ligand>
</feature>
<dbReference type="NCBIfam" id="TIGR01379">
    <property type="entry name" value="thiL"/>
    <property type="match status" value="1"/>
</dbReference>
<comment type="pathway">
    <text evidence="2">Cofactor biosynthesis; thiamine diphosphate biosynthesis; thiamine diphosphate from thiamine phosphate: step 1/1.</text>
</comment>
<feature type="binding site" evidence="2">
    <location>
        <position position="306"/>
    </location>
    <ligand>
        <name>substrate</name>
    </ligand>
</feature>
<dbReference type="PANTHER" id="PTHR30270">
    <property type="entry name" value="THIAMINE-MONOPHOSPHATE KINASE"/>
    <property type="match status" value="1"/>
</dbReference>
<dbReference type="InterPro" id="IPR010918">
    <property type="entry name" value="PurM-like_C_dom"/>
</dbReference>
<feature type="binding site" evidence="2">
    <location>
        <position position="66"/>
    </location>
    <ligand>
        <name>Mg(2+)</name>
        <dbReference type="ChEBI" id="CHEBI:18420"/>
        <label>3</label>
    </ligand>
</feature>
<feature type="binding site" evidence="2">
    <location>
        <position position="45"/>
    </location>
    <ligand>
        <name>substrate</name>
    </ligand>
</feature>
<feature type="domain" description="PurM-like N-terminal" evidence="3">
    <location>
        <begin position="25"/>
        <end position="131"/>
    </location>
</feature>
<dbReference type="CDD" id="cd02194">
    <property type="entry name" value="ThiL"/>
    <property type="match status" value="1"/>
</dbReference>
<feature type="binding site" evidence="2">
    <location>
        <position position="66"/>
    </location>
    <ligand>
        <name>Mg(2+)</name>
        <dbReference type="ChEBI" id="CHEBI:18420"/>
        <label>4</label>
    </ligand>
</feature>
<comment type="similarity">
    <text evidence="2">Belongs to the thiamine-monophosphate kinase family.</text>
</comment>
<feature type="binding site" evidence="2">
    <location>
        <position position="200"/>
    </location>
    <ligand>
        <name>Mg(2+)</name>
        <dbReference type="ChEBI" id="CHEBI:18420"/>
        <label>3</label>
    </ligand>
</feature>
<evidence type="ECO:0000259" key="4">
    <source>
        <dbReference type="Pfam" id="PF02769"/>
    </source>
</evidence>
<feature type="binding site" evidence="2">
    <location>
        <position position="66"/>
    </location>
    <ligand>
        <name>Mg(2+)</name>
        <dbReference type="ChEBI" id="CHEBI:18420"/>
        <label>2</label>
    </ligand>
</feature>
<feature type="binding site" evidence="2">
    <location>
        <position position="203"/>
    </location>
    <ligand>
        <name>Mg(2+)</name>
        <dbReference type="ChEBI" id="CHEBI:18420"/>
        <label>5</label>
    </ligand>
</feature>
<dbReference type="InterPro" id="IPR016188">
    <property type="entry name" value="PurM-like_N"/>
</dbReference>
<dbReference type="Proteomes" id="UP001501310">
    <property type="component" value="Unassembled WGS sequence"/>
</dbReference>
<gene>
    <name evidence="2" type="primary">thiL</name>
    <name evidence="5" type="ORF">GCM10022211_03940</name>
</gene>
<keyword evidence="1 2" id="KW-0784">Thiamine biosynthesis</keyword>
<comment type="miscellaneous">
    <text evidence="2">Reaction mechanism of ThiL seems to utilize a direct, inline transfer of the gamma-phosphate of ATP to TMP rather than a phosphorylated enzyme intermediate.</text>
</comment>
<dbReference type="Gene3D" id="3.90.650.10">
    <property type="entry name" value="PurM-like C-terminal domain"/>
    <property type="match status" value="1"/>
</dbReference>
<protein>
    <recommendedName>
        <fullName evidence="2">Thiamine-monophosphate kinase</fullName>
        <shortName evidence="2">TMP kinase</shortName>
        <shortName evidence="2">Thiamine-phosphate kinase</shortName>
        <ecNumber evidence="2">2.7.4.16</ecNumber>
    </recommendedName>
</protein>
<keyword evidence="2" id="KW-0460">Magnesium</keyword>
<evidence type="ECO:0000256" key="1">
    <source>
        <dbReference type="ARBA" id="ARBA00022977"/>
    </source>
</evidence>
<comment type="function">
    <text evidence="2">Catalyzes the ATP-dependent phosphorylation of thiamine-monophosphate (TMP) to form thiamine-pyrophosphate (TPP), the active form of vitamin B1.</text>
</comment>
<feature type="binding site" evidence="2">
    <location>
        <position position="26"/>
    </location>
    <ligand>
        <name>Mg(2+)</name>
        <dbReference type="ChEBI" id="CHEBI:18420"/>
        <label>3</label>
    </ligand>
</feature>
<dbReference type="InterPro" id="IPR036921">
    <property type="entry name" value="PurM-like_N_sf"/>
</dbReference>
<evidence type="ECO:0000313" key="5">
    <source>
        <dbReference type="EMBL" id="GAA3997665.1"/>
    </source>
</evidence>
<feature type="binding site" evidence="2">
    <location>
        <position position="252"/>
    </location>
    <ligand>
        <name>substrate</name>
    </ligand>
</feature>